<dbReference type="EMBL" id="JANAVB010029819">
    <property type="protein sequence ID" value="KAJ6814090.1"/>
    <property type="molecule type" value="Genomic_DNA"/>
</dbReference>
<evidence type="ECO:0000313" key="2">
    <source>
        <dbReference type="Proteomes" id="UP001140949"/>
    </source>
</evidence>
<proteinExistence type="predicted"/>
<dbReference type="Proteomes" id="UP001140949">
    <property type="component" value="Unassembled WGS sequence"/>
</dbReference>
<comment type="caution">
    <text evidence="1">The sequence shown here is derived from an EMBL/GenBank/DDBJ whole genome shotgun (WGS) entry which is preliminary data.</text>
</comment>
<sequence>MAHDHSRRCLRANPPRRRLGTVPLPIDDTQATYSGELPSPTMLLSFFGGSPLGHYFLFSGDRFGSHISLSRLIRSLRGRCRDKESDLLLNQQLRQIQILEACVRTHSYVTNVSKAIGLSNR</sequence>
<reference evidence="1" key="2">
    <citation type="submission" date="2023-04" db="EMBL/GenBank/DDBJ databases">
        <authorList>
            <person name="Bruccoleri R.E."/>
            <person name="Oakeley E.J."/>
            <person name="Faust A.-M."/>
            <person name="Dessus-Babus S."/>
            <person name="Altorfer M."/>
            <person name="Burckhardt D."/>
            <person name="Oertli M."/>
            <person name="Naumann U."/>
            <person name="Petersen F."/>
            <person name="Wong J."/>
        </authorList>
    </citation>
    <scope>NUCLEOTIDE SEQUENCE</scope>
    <source>
        <strain evidence="1">GSM-AAB239-AS_SAM_17_03QT</strain>
        <tissue evidence="1">Leaf</tissue>
    </source>
</reference>
<name>A0AAX6FC64_IRIPA</name>
<reference evidence="1" key="1">
    <citation type="journal article" date="2023" name="GigaByte">
        <title>Genome assembly of the bearded iris, Iris pallida Lam.</title>
        <authorList>
            <person name="Bruccoleri R.E."/>
            <person name="Oakeley E.J."/>
            <person name="Faust A.M.E."/>
            <person name="Altorfer M."/>
            <person name="Dessus-Babus S."/>
            <person name="Burckhardt D."/>
            <person name="Oertli M."/>
            <person name="Naumann U."/>
            <person name="Petersen F."/>
            <person name="Wong J."/>
        </authorList>
    </citation>
    <scope>NUCLEOTIDE SEQUENCE</scope>
    <source>
        <strain evidence="1">GSM-AAB239-AS_SAM_17_03QT</strain>
    </source>
</reference>
<accession>A0AAX6FC64</accession>
<protein>
    <submittedName>
        <fullName evidence="1">Uncharacterized protein</fullName>
    </submittedName>
</protein>
<gene>
    <name evidence="1" type="ORF">M6B38_139355</name>
</gene>
<organism evidence="1 2">
    <name type="scientific">Iris pallida</name>
    <name type="common">Sweet iris</name>
    <dbReference type="NCBI Taxonomy" id="29817"/>
    <lineage>
        <taxon>Eukaryota</taxon>
        <taxon>Viridiplantae</taxon>
        <taxon>Streptophyta</taxon>
        <taxon>Embryophyta</taxon>
        <taxon>Tracheophyta</taxon>
        <taxon>Spermatophyta</taxon>
        <taxon>Magnoliopsida</taxon>
        <taxon>Liliopsida</taxon>
        <taxon>Asparagales</taxon>
        <taxon>Iridaceae</taxon>
        <taxon>Iridoideae</taxon>
        <taxon>Irideae</taxon>
        <taxon>Iris</taxon>
    </lineage>
</organism>
<keyword evidence="2" id="KW-1185">Reference proteome</keyword>
<evidence type="ECO:0000313" key="1">
    <source>
        <dbReference type="EMBL" id="KAJ6814090.1"/>
    </source>
</evidence>
<dbReference type="AlphaFoldDB" id="A0AAX6FC64"/>